<dbReference type="PROSITE" id="PS51257">
    <property type="entry name" value="PROKAR_LIPOPROTEIN"/>
    <property type="match status" value="1"/>
</dbReference>
<reference evidence="2" key="1">
    <citation type="submission" date="2018-08" db="EMBL/GenBank/DDBJ databases">
        <title>Mucilaginibacter sp. MYSH2.</title>
        <authorList>
            <person name="Seo T."/>
        </authorList>
    </citation>
    <scope>NUCLEOTIDE SEQUENCE [LARGE SCALE GENOMIC DNA]</scope>
    <source>
        <strain evidence="2">KIRAN</strain>
    </source>
</reference>
<dbReference type="AlphaFoldDB" id="A0A399S4G2"/>
<organism evidence="1 2">
    <name type="scientific">Pontibacter oryzae</name>
    <dbReference type="NCBI Taxonomy" id="2304593"/>
    <lineage>
        <taxon>Bacteria</taxon>
        <taxon>Pseudomonadati</taxon>
        <taxon>Bacteroidota</taxon>
        <taxon>Cytophagia</taxon>
        <taxon>Cytophagales</taxon>
        <taxon>Hymenobacteraceae</taxon>
        <taxon>Pontibacter</taxon>
    </lineage>
</organism>
<gene>
    <name evidence="1" type="ORF">D1627_10940</name>
</gene>
<sequence>MYKAIWFLGMLLLFFSCKELRKRDTSYQFYTLHATPNSAVALSLGVNVDSSYGDGAIANLL</sequence>
<dbReference type="EMBL" id="QWGE01000003">
    <property type="protein sequence ID" value="RIJ37614.1"/>
    <property type="molecule type" value="Genomic_DNA"/>
</dbReference>
<dbReference type="Proteomes" id="UP000266005">
    <property type="component" value="Unassembled WGS sequence"/>
</dbReference>
<evidence type="ECO:0000313" key="2">
    <source>
        <dbReference type="Proteomes" id="UP000266005"/>
    </source>
</evidence>
<name>A0A399S4G2_9BACT</name>
<evidence type="ECO:0000313" key="1">
    <source>
        <dbReference type="EMBL" id="RIJ37614.1"/>
    </source>
</evidence>
<accession>A0A399S4G2</accession>
<keyword evidence="2" id="KW-1185">Reference proteome</keyword>
<proteinExistence type="predicted"/>
<comment type="caution">
    <text evidence="1">The sequence shown here is derived from an EMBL/GenBank/DDBJ whole genome shotgun (WGS) entry which is preliminary data.</text>
</comment>
<protein>
    <submittedName>
        <fullName evidence="1">Uncharacterized protein</fullName>
    </submittedName>
</protein>